<dbReference type="FunFam" id="3.20.20.70:FF:000009">
    <property type="entry name" value="1-(5-phosphoribosyl)-5-[(5-phosphoribosylamino)methylideneamino] imidazole-4-carboxamide isomerase"/>
    <property type="match status" value="1"/>
</dbReference>
<evidence type="ECO:0000256" key="8">
    <source>
        <dbReference type="ARBA" id="ARBA00022605"/>
    </source>
</evidence>
<dbReference type="PANTHER" id="PTHR43090:SF2">
    <property type="entry name" value="1-(5-PHOSPHORIBOSYL)-5-[(5-PHOSPHORIBOSYLAMINO)METHYLIDENEAMINO] IMIDAZOLE-4-CARBOXAMIDE ISOMERASE"/>
    <property type="match status" value="1"/>
</dbReference>
<keyword evidence="7 12" id="KW-0963">Cytoplasm</keyword>
<dbReference type="InterPro" id="IPR006062">
    <property type="entry name" value="His_biosynth"/>
</dbReference>
<keyword evidence="8 12" id="KW-0028">Amino-acid biosynthesis</keyword>
<comment type="pathway">
    <text evidence="3 12 14">Amino-acid biosynthesis; L-histidine biosynthesis; L-histidine from 5-phospho-alpha-D-ribose 1-diphosphate: step 4/9.</text>
</comment>
<keyword evidence="10 12" id="KW-0413">Isomerase</keyword>
<dbReference type="EC" id="5.3.1.16" evidence="5 12"/>
<comment type="subcellular location">
    <subcellularLocation>
        <location evidence="2 12 14">Cytoplasm</location>
    </subcellularLocation>
</comment>
<evidence type="ECO:0000256" key="4">
    <source>
        <dbReference type="ARBA" id="ARBA00009667"/>
    </source>
</evidence>
<dbReference type="GO" id="GO:0000162">
    <property type="term" value="P:L-tryptophan biosynthetic process"/>
    <property type="evidence" value="ECO:0007669"/>
    <property type="project" value="TreeGrafter"/>
</dbReference>
<sequence>MIVFPAIDLRNGACVRLRQGDPSAETVFSQEPSAMARHWVDEGAEWLHVVNLDGALGQVVGEAAEVPVNVQAFSDIRRAVDVPVQFGGGIRSLDDVKYILDLGATRVILGTVAVREPDVVKDAVLEFGADRVVAGLDARGGMVATHGWQEQTDLAAVEVARRMQDLGVELIVYTDIARDAMLTGVNLQETADLARESGLSVIASGGIGSLADVQALVNLTEPGIIGFISGQALYTGALKLPEAIAACKAGS</sequence>
<comment type="caution">
    <text evidence="15">The sequence shown here is derived from an EMBL/GenBank/DDBJ whole genome shotgun (WGS) entry which is preliminary data.</text>
</comment>
<dbReference type="SUPFAM" id="SSF51366">
    <property type="entry name" value="Ribulose-phoshate binding barrel"/>
    <property type="match status" value="1"/>
</dbReference>
<evidence type="ECO:0000256" key="13">
    <source>
        <dbReference type="RuleBase" id="RU003657"/>
    </source>
</evidence>
<evidence type="ECO:0000256" key="14">
    <source>
        <dbReference type="RuleBase" id="RU003658"/>
    </source>
</evidence>
<evidence type="ECO:0000256" key="5">
    <source>
        <dbReference type="ARBA" id="ARBA00012550"/>
    </source>
</evidence>
<evidence type="ECO:0000256" key="1">
    <source>
        <dbReference type="ARBA" id="ARBA00000901"/>
    </source>
</evidence>
<dbReference type="Gene3D" id="3.20.20.70">
    <property type="entry name" value="Aldolase class I"/>
    <property type="match status" value="1"/>
</dbReference>
<dbReference type="EMBL" id="VXPY01000121">
    <property type="protein sequence ID" value="MYD91951.1"/>
    <property type="molecule type" value="Genomic_DNA"/>
</dbReference>
<dbReference type="NCBIfam" id="TIGR00007">
    <property type="entry name" value="1-(5-phosphoribosyl)-5-[(5-phosphoribosylamino)methylideneamino]imidazole-4-carboxamide isomerase"/>
    <property type="match status" value="1"/>
</dbReference>
<dbReference type="AlphaFoldDB" id="A0A6B1DX40"/>
<feature type="active site" description="Proton donor" evidence="12">
    <location>
        <position position="137"/>
    </location>
</feature>
<dbReference type="Pfam" id="PF00977">
    <property type="entry name" value="His_biosynth"/>
    <property type="match status" value="1"/>
</dbReference>
<feature type="active site" description="Proton acceptor" evidence="12">
    <location>
        <position position="8"/>
    </location>
</feature>
<dbReference type="CDD" id="cd04732">
    <property type="entry name" value="HisA"/>
    <property type="match status" value="1"/>
</dbReference>
<accession>A0A6B1DX40</accession>
<dbReference type="InterPro" id="IPR011060">
    <property type="entry name" value="RibuloseP-bd_barrel"/>
</dbReference>
<organism evidence="15">
    <name type="scientific">Caldilineaceae bacterium SB0662_bin_9</name>
    <dbReference type="NCBI Taxonomy" id="2605258"/>
    <lineage>
        <taxon>Bacteria</taxon>
        <taxon>Bacillati</taxon>
        <taxon>Chloroflexota</taxon>
        <taxon>Caldilineae</taxon>
        <taxon>Caldilineales</taxon>
        <taxon>Caldilineaceae</taxon>
    </lineage>
</organism>
<dbReference type="InterPro" id="IPR006063">
    <property type="entry name" value="HisA_bact_arch"/>
</dbReference>
<dbReference type="InterPro" id="IPR023016">
    <property type="entry name" value="HisA/PriA"/>
</dbReference>
<dbReference type="InterPro" id="IPR044524">
    <property type="entry name" value="Isoase_HisA-like"/>
</dbReference>
<evidence type="ECO:0000256" key="7">
    <source>
        <dbReference type="ARBA" id="ARBA00022490"/>
    </source>
</evidence>
<dbReference type="HAMAP" id="MF_01014">
    <property type="entry name" value="HisA"/>
    <property type="match status" value="1"/>
</dbReference>
<reference evidence="15" key="1">
    <citation type="submission" date="2019-09" db="EMBL/GenBank/DDBJ databases">
        <title>Characterisation of the sponge microbiome using genome-centric metagenomics.</title>
        <authorList>
            <person name="Engelberts J.P."/>
            <person name="Robbins S.J."/>
            <person name="De Goeij J.M."/>
            <person name="Aranda M."/>
            <person name="Bell S.C."/>
            <person name="Webster N.S."/>
        </authorList>
    </citation>
    <scope>NUCLEOTIDE SEQUENCE</scope>
    <source>
        <strain evidence="15">SB0662_bin_9</strain>
    </source>
</reference>
<dbReference type="InterPro" id="IPR013785">
    <property type="entry name" value="Aldolase_TIM"/>
</dbReference>
<dbReference type="GO" id="GO:0000105">
    <property type="term" value="P:L-histidine biosynthetic process"/>
    <property type="evidence" value="ECO:0007669"/>
    <property type="project" value="UniProtKB-UniRule"/>
</dbReference>
<evidence type="ECO:0000256" key="11">
    <source>
        <dbReference type="ARBA" id="ARBA00030547"/>
    </source>
</evidence>
<name>A0A6B1DX40_9CHLR</name>
<evidence type="ECO:0000256" key="9">
    <source>
        <dbReference type="ARBA" id="ARBA00023102"/>
    </source>
</evidence>
<protein>
    <recommendedName>
        <fullName evidence="6 12">1-(5-phosphoribosyl)-5-[(5-phosphoribosylamino)methylideneamino] imidazole-4-carboxamide isomerase</fullName>
        <ecNumber evidence="5 12">5.3.1.16</ecNumber>
    </recommendedName>
    <alternativeName>
        <fullName evidence="11 12">Phosphoribosylformimino-5-aminoimidazole carboxamide ribotide isomerase</fullName>
    </alternativeName>
</protein>
<evidence type="ECO:0000256" key="3">
    <source>
        <dbReference type="ARBA" id="ARBA00005133"/>
    </source>
</evidence>
<keyword evidence="9 12" id="KW-0368">Histidine biosynthesis</keyword>
<dbReference type="GO" id="GO:0005737">
    <property type="term" value="C:cytoplasm"/>
    <property type="evidence" value="ECO:0007669"/>
    <property type="project" value="UniProtKB-SubCell"/>
</dbReference>
<proteinExistence type="inferred from homology"/>
<dbReference type="GO" id="GO:0003949">
    <property type="term" value="F:1-(5-phosphoribosyl)-5-[(5-phosphoribosylamino)methylideneamino]imidazole-4-carboxamide isomerase activity"/>
    <property type="evidence" value="ECO:0007669"/>
    <property type="project" value="UniProtKB-UniRule"/>
</dbReference>
<evidence type="ECO:0000256" key="2">
    <source>
        <dbReference type="ARBA" id="ARBA00004496"/>
    </source>
</evidence>
<evidence type="ECO:0000256" key="6">
    <source>
        <dbReference type="ARBA" id="ARBA00018464"/>
    </source>
</evidence>
<dbReference type="PANTHER" id="PTHR43090">
    <property type="entry name" value="1-(5-PHOSPHORIBOSYL)-5-[(5-PHOSPHORIBOSYLAMINO)METHYLIDENEAMINO] IMIDAZOLE-4-CARBOXAMIDE ISOMERASE"/>
    <property type="match status" value="1"/>
</dbReference>
<dbReference type="UniPathway" id="UPA00031">
    <property type="reaction ID" value="UER00009"/>
</dbReference>
<evidence type="ECO:0000256" key="12">
    <source>
        <dbReference type="HAMAP-Rule" id="MF_01014"/>
    </source>
</evidence>
<comment type="catalytic activity">
    <reaction evidence="1 12 14">
        <text>1-(5-phospho-beta-D-ribosyl)-5-[(5-phospho-beta-D-ribosylamino)methylideneamino]imidazole-4-carboxamide = 5-[(5-phospho-1-deoxy-D-ribulos-1-ylimino)methylamino]-1-(5-phospho-beta-D-ribosyl)imidazole-4-carboxamide</text>
        <dbReference type="Rhea" id="RHEA:15469"/>
        <dbReference type="ChEBI" id="CHEBI:58435"/>
        <dbReference type="ChEBI" id="CHEBI:58525"/>
        <dbReference type="EC" id="5.3.1.16"/>
    </reaction>
</comment>
<evidence type="ECO:0000313" key="15">
    <source>
        <dbReference type="EMBL" id="MYD91951.1"/>
    </source>
</evidence>
<comment type="similarity">
    <text evidence="4 12 13">Belongs to the HisA/HisF family.</text>
</comment>
<gene>
    <name evidence="12 15" type="primary">hisA</name>
    <name evidence="15" type="ORF">F4Y08_16745</name>
</gene>
<evidence type="ECO:0000256" key="10">
    <source>
        <dbReference type="ARBA" id="ARBA00023235"/>
    </source>
</evidence>